<evidence type="ECO:0000313" key="2">
    <source>
        <dbReference type="EMBL" id="OAX42284.1"/>
    </source>
</evidence>
<feature type="compositionally biased region" description="Polar residues" evidence="1">
    <location>
        <begin position="484"/>
        <end position="498"/>
    </location>
</feature>
<name>A0A1B7NBW1_9AGAM</name>
<evidence type="ECO:0000256" key="1">
    <source>
        <dbReference type="SAM" id="MobiDB-lite"/>
    </source>
</evidence>
<gene>
    <name evidence="2" type="ORF">K503DRAFT_710967</name>
</gene>
<feature type="compositionally biased region" description="Low complexity" evidence="1">
    <location>
        <begin position="420"/>
        <end position="441"/>
    </location>
</feature>
<feature type="region of interest" description="Disordered" evidence="1">
    <location>
        <begin position="185"/>
        <end position="278"/>
    </location>
</feature>
<feature type="compositionally biased region" description="Polar residues" evidence="1">
    <location>
        <begin position="193"/>
        <end position="217"/>
    </location>
</feature>
<feature type="compositionally biased region" description="Low complexity" evidence="1">
    <location>
        <begin position="240"/>
        <end position="263"/>
    </location>
</feature>
<proteinExistence type="predicted"/>
<dbReference type="InParanoid" id="A0A1B7NBW1"/>
<feature type="region of interest" description="Disordered" evidence="1">
    <location>
        <begin position="99"/>
        <end position="121"/>
    </location>
</feature>
<feature type="compositionally biased region" description="Low complexity" evidence="1">
    <location>
        <begin position="13"/>
        <end position="28"/>
    </location>
</feature>
<accession>A0A1B7NBW1</accession>
<keyword evidence="3" id="KW-1185">Reference proteome</keyword>
<dbReference type="Proteomes" id="UP000092154">
    <property type="component" value="Unassembled WGS sequence"/>
</dbReference>
<evidence type="ECO:0000313" key="3">
    <source>
        <dbReference type="Proteomes" id="UP000092154"/>
    </source>
</evidence>
<dbReference type="AlphaFoldDB" id="A0A1B7NBW1"/>
<dbReference type="EMBL" id="KV448160">
    <property type="protein sequence ID" value="OAX42284.1"/>
    <property type="molecule type" value="Genomic_DNA"/>
</dbReference>
<dbReference type="STRING" id="1314800.A0A1B7NBW1"/>
<protein>
    <submittedName>
        <fullName evidence="2">Uncharacterized protein</fullName>
    </submittedName>
</protein>
<feature type="region of interest" description="Disordered" evidence="1">
    <location>
        <begin position="400"/>
        <end position="532"/>
    </location>
</feature>
<feature type="region of interest" description="Disordered" evidence="1">
    <location>
        <begin position="1"/>
        <end position="65"/>
    </location>
</feature>
<sequence length="677" mass="74662">MVSDNDARIGYGRRSASSSSSRESSPAARRQKRSFSPNSDDGDHVVPAPVQDDTGAPPRDGTPVPLIRQAVGFSWQPSVLPTTTVNTYQAVLPTNPNAIQFLPGQAPPKKKRKRAKPEYSAQTSRFRLVADPIQASTPEPPTQPALYAGSGPYSSMYRVTSAAPSPSATMSNPSVAAAASPAAEAYSPSASSTLVPTPRSSYNATPGTYNNTATGPSRSRAPGQVGAPATSAKNKRSKKSTGQCSGSSAQASAPSPQLQQQQSFTAHHQGVQPPHYRRDYENTIGSYERTTVPTVPMRPLRMLTILIEDVRSGVPDHQLAEVQVHLRPGEDPDGGLWANAKEICEKLQAGPSRIDGPARVYTLRGKYRQFFMRVDADNVLEAEPCNLGVSKERTLEVVVEAPPPKGQIPLPPRIPRDLQPASSSDSDMTPSTSQQQSSKQAMHSDAVREPCLDPLSQSDHRSQKRKRHSKNHSFVHHEVFRSPLQESPSPSHTPNRARQSGHAGQESSSSSDEDGVRELSPPIPGRLADTVDERDDAVAKFIRSDIESDEGWPRCMSIISRGGPKRISDMLWCYDFIERKAKECKDRQTPPHWDGAPNCWVERRHIWRVLNVPPSWGEECRTVLKFVSYYGKPGRRYQYPSVIKELDNTDPPTEKTWRRFVELLHDVDDEWEMSKHM</sequence>
<feature type="compositionally biased region" description="Basic residues" evidence="1">
    <location>
        <begin position="462"/>
        <end position="474"/>
    </location>
</feature>
<organism evidence="2 3">
    <name type="scientific">Rhizopogon vinicolor AM-OR11-026</name>
    <dbReference type="NCBI Taxonomy" id="1314800"/>
    <lineage>
        <taxon>Eukaryota</taxon>
        <taxon>Fungi</taxon>
        <taxon>Dikarya</taxon>
        <taxon>Basidiomycota</taxon>
        <taxon>Agaricomycotina</taxon>
        <taxon>Agaricomycetes</taxon>
        <taxon>Agaricomycetidae</taxon>
        <taxon>Boletales</taxon>
        <taxon>Suillineae</taxon>
        <taxon>Rhizopogonaceae</taxon>
        <taxon>Rhizopogon</taxon>
    </lineage>
</organism>
<feature type="compositionally biased region" description="Pro residues" evidence="1">
    <location>
        <begin position="401"/>
        <end position="413"/>
    </location>
</feature>
<reference evidence="2 3" key="1">
    <citation type="submission" date="2016-06" db="EMBL/GenBank/DDBJ databases">
        <title>Comparative genomics of the ectomycorrhizal sister species Rhizopogon vinicolor and Rhizopogon vesiculosus (Basidiomycota: Boletales) reveals a divergence of the mating type B locus.</title>
        <authorList>
            <consortium name="DOE Joint Genome Institute"/>
            <person name="Mujic A.B."/>
            <person name="Kuo A."/>
            <person name="Tritt A."/>
            <person name="Lipzen A."/>
            <person name="Chen C."/>
            <person name="Johnson J."/>
            <person name="Sharma A."/>
            <person name="Barry K."/>
            <person name="Grigoriev I.V."/>
            <person name="Spatafora J.W."/>
        </authorList>
    </citation>
    <scope>NUCLEOTIDE SEQUENCE [LARGE SCALE GENOMIC DNA]</scope>
    <source>
        <strain evidence="2 3">AM-OR11-026</strain>
    </source>
</reference>
<dbReference type="OrthoDB" id="3215534at2759"/>